<evidence type="ECO:0000313" key="2">
    <source>
        <dbReference type="Proteomes" id="UP000054166"/>
    </source>
</evidence>
<reference evidence="1 2" key="1">
    <citation type="submission" date="2014-04" db="EMBL/GenBank/DDBJ databases">
        <authorList>
            <consortium name="DOE Joint Genome Institute"/>
            <person name="Kuo A."/>
            <person name="Tarkka M."/>
            <person name="Buscot F."/>
            <person name="Kohler A."/>
            <person name="Nagy L.G."/>
            <person name="Floudas D."/>
            <person name="Copeland A."/>
            <person name="Barry K.W."/>
            <person name="Cichocki N."/>
            <person name="Veneault-Fourrey C."/>
            <person name="LaButti K."/>
            <person name="Lindquist E.A."/>
            <person name="Lipzen A."/>
            <person name="Lundell T."/>
            <person name="Morin E."/>
            <person name="Murat C."/>
            <person name="Sun H."/>
            <person name="Tunlid A."/>
            <person name="Henrissat B."/>
            <person name="Grigoriev I.V."/>
            <person name="Hibbett D.S."/>
            <person name="Martin F."/>
            <person name="Nordberg H.P."/>
            <person name="Cantor M.N."/>
            <person name="Hua S.X."/>
        </authorList>
    </citation>
    <scope>NUCLEOTIDE SEQUENCE [LARGE SCALE GENOMIC DNA]</scope>
    <source>
        <strain evidence="1 2">F 1598</strain>
    </source>
</reference>
<name>A0A0C3BNT2_PILCF</name>
<gene>
    <name evidence="1" type="ORF">PILCRDRAFT_814021</name>
</gene>
<dbReference type="EMBL" id="KN832977">
    <property type="protein sequence ID" value="KIM88118.1"/>
    <property type="molecule type" value="Genomic_DNA"/>
</dbReference>
<dbReference type="Proteomes" id="UP000054166">
    <property type="component" value="Unassembled WGS sequence"/>
</dbReference>
<dbReference type="HOGENOM" id="CLU_2740906_0_0_1"/>
<reference evidence="2" key="2">
    <citation type="submission" date="2015-01" db="EMBL/GenBank/DDBJ databases">
        <title>Evolutionary Origins and Diversification of the Mycorrhizal Mutualists.</title>
        <authorList>
            <consortium name="DOE Joint Genome Institute"/>
            <consortium name="Mycorrhizal Genomics Consortium"/>
            <person name="Kohler A."/>
            <person name="Kuo A."/>
            <person name="Nagy L.G."/>
            <person name="Floudas D."/>
            <person name="Copeland A."/>
            <person name="Barry K.W."/>
            <person name="Cichocki N."/>
            <person name="Veneault-Fourrey C."/>
            <person name="LaButti K."/>
            <person name="Lindquist E.A."/>
            <person name="Lipzen A."/>
            <person name="Lundell T."/>
            <person name="Morin E."/>
            <person name="Murat C."/>
            <person name="Riley R."/>
            <person name="Ohm R."/>
            <person name="Sun H."/>
            <person name="Tunlid A."/>
            <person name="Henrissat B."/>
            <person name="Grigoriev I.V."/>
            <person name="Hibbett D.S."/>
            <person name="Martin F."/>
        </authorList>
    </citation>
    <scope>NUCLEOTIDE SEQUENCE [LARGE SCALE GENOMIC DNA]</scope>
    <source>
        <strain evidence="2">F 1598</strain>
    </source>
</reference>
<sequence length="71" mass="8115">MRAARKTFDCSNAARYVTAYVDSDENIGACVSSRTRNWEPGVRVKKKTFERLQASDYRVHSHFDIISIMAS</sequence>
<protein>
    <submittedName>
        <fullName evidence="1">Uncharacterized protein</fullName>
    </submittedName>
</protein>
<accession>A0A0C3BNT2</accession>
<dbReference type="InParanoid" id="A0A0C3BNT2"/>
<evidence type="ECO:0000313" key="1">
    <source>
        <dbReference type="EMBL" id="KIM88118.1"/>
    </source>
</evidence>
<dbReference type="AlphaFoldDB" id="A0A0C3BNT2"/>
<organism evidence="1 2">
    <name type="scientific">Piloderma croceum (strain F 1598)</name>
    <dbReference type="NCBI Taxonomy" id="765440"/>
    <lineage>
        <taxon>Eukaryota</taxon>
        <taxon>Fungi</taxon>
        <taxon>Dikarya</taxon>
        <taxon>Basidiomycota</taxon>
        <taxon>Agaricomycotina</taxon>
        <taxon>Agaricomycetes</taxon>
        <taxon>Agaricomycetidae</taxon>
        <taxon>Atheliales</taxon>
        <taxon>Atheliaceae</taxon>
        <taxon>Piloderma</taxon>
    </lineage>
</organism>
<keyword evidence="2" id="KW-1185">Reference proteome</keyword>
<proteinExistence type="predicted"/>